<dbReference type="GO" id="GO:0003700">
    <property type="term" value="F:DNA-binding transcription factor activity"/>
    <property type="evidence" value="ECO:0007669"/>
    <property type="project" value="TreeGrafter"/>
</dbReference>
<dbReference type="RefSeq" id="WP_197680434.1">
    <property type="nucleotide sequence ID" value="NZ_LT629799.1"/>
</dbReference>
<name>A0A1H2MR96_9ACTN</name>
<keyword evidence="7" id="KW-1185">Reference proteome</keyword>
<dbReference type="InterPro" id="IPR050109">
    <property type="entry name" value="HTH-type_TetR-like_transc_reg"/>
</dbReference>
<protein>
    <submittedName>
        <fullName evidence="6">DNA-binding transcriptional regulator, AcrR family</fullName>
    </submittedName>
</protein>
<dbReference type="Proteomes" id="UP000198825">
    <property type="component" value="Chromosome I"/>
</dbReference>
<accession>A0A1H2MR96</accession>
<evidence type="ECO:0000313" key="7">
    <source>
        <dbReference type="Proteomes" id="UP000198825"/>
    </source>
</evidence>
<dbReference type="InterPro" id="IPR009057">
    <property type="entry name" value="Homeodomain-like_sf"/>
</dbReference>
<dbReference type="PANTHER" id="PTHR30055">
    <property type="entry name" value="HTH-TYPE TRANSCRIPTIONAL REGULATOR RUTR"/>
    <property type="match status" value="1"/>
</dbReference>
<proteinExistence type="predicted"/>
<keyword evidence="2 4" id="KW-0238">DNA-binding</keyword>
<dbReference type="GO" id="GO:0000976">
    <property type="term" value="F:transcription cis-regulatory region binding"/>
    <property type="evidence" value="ECO:0007669"/>
    <property type="project" value="TreeGrafter"/>
</dbReference>
<dbReference type="InterPro" id="IPR001647">
    <property type="entry name" value="HTH_TetR"/>
</dbReference>
<reference evidence="7" key="1">
    <citation type="submission" date="2016-10" db="EMBL/GenBank/DDBJ databases">
        <authorList>
            <person name="Varghese N."/>
            <person name="Submissions S."/>
        </authorList>
    </citation>
    <scope>NUCLEOTIDE SEQUENCE [LARGE SCALE GENOMIC DNA]</scope>
    <source>
        <strain evidence="7">DSM 21743</strain>
    </source>
</reference>
<dbReference type="STRING" id="546874.SAMN04488544_2571"/>
<dbReference type="SUPFAM" id="SSF48498">
    <property type="entry name" value="Tetracyclin repressor-like, C-terminal domain"/>
    <property type="match status" value="1"/>
</dbReference>
<dbReference type="PROSITE" id="PS50977">
    <property type="entry name" value="HTH_TETR_2"/>
    <property type="match status" value="1"/>
</dbReference>
<organism evidence="6 7">
    <name type="scientific">Microlunatus sagamiharensis</name>
    <dbReference type="NCBI Taxonomy" id="546874"/>
    <lineage>
        <taxon>Bacteria</taxon>
        <taxon>Bacillati</taxon>
        <taxon>Actinomycetota</taxon>
        <taxon>Actinomycetes</taxon>
        <taxon>Propionibacteriales</taxon>
        <taxon>Propionibacteriaceae</taxon>
        <taxon>Microlunatus</taxon>
    </lineage>
</organism>
<dbReference type="Pfam" id="PF13305">
    <property type="entry name" value="TetR_C_33"/>
    <property type="match status" value="1"/>
</dbReference>
<dbReference type="PANTHER" id="PTHR30055:SF220">
    <property type="entry name" value="TETR-FAMILY REGULATORY PROTEIN"/>
    <property type="match status" value="1"/>
</dbReference>
<dbReference type="AlphaFoldDB" id="A0A1H2MR96"/>
<evidence type="ECO:0000256" key="1">
    <source>
        <dbReference type="ARBA" id="ARBA00023015"/>
    </source>
</evidence>
<dbReference type="SUPFAM" id="SSF46689">
    <property type="entry name" value="Homeodomain-like"/>
    <property type="match status" value="1"/>
</dbReference>
<evidence type="ECO:0000259" key="5">
    <source>
        <dbReference type="PROSITE" id="PS50977"/>
    </source>
</evidence>
<dbReference type="InterPro" id="IPR036271">
    <property type="entry name" value="Tet_transcr_reg_TetR-rel_C_sf"/>
</dbReference>
<evidence type="ECO:0000256" key="3">
    <source>
        <dbReference type="ARBA" id="ARBA00023163"/>
    </source>
</evidence>
<evidence type="ECO:0000256" key="4">
    <source>
        <dbReference type="PROSITE-ProRule" id="PRU00335"/>
    </source>
</evidence>
<dbReference type="Pfam" id="PF00440">
    <property type="entry name" value="TetR_N"/>
    <property type="match status" value="1"/>
</dbReference>
<feature type="DNA-binding region" description="H-T-H motif" evidence="4">
    <location>
        <begin position="32"/>
        <end position="51"/>
    </location>
</feature>
<dbReference type="EMBL" id="LT629799">
    <property type="protein sequence ID" value="SDU95777.1"/>
    <property type="molecule type" value="Genomic_DNA"/>
</dbReference>
<dbReference type="Gene3D" id="1.10.357.10">
    <property type="entry name" value="Tetracycline Repressor, domain 2"/>
    <property type="match status" value="1"/>
</dbReference>
<sequence length="211" mass="22611">MADRPFHHGNLRQVLLERAEAMLRVDGVDALSLRDLARQAGVSHGAPRSHFIDRQALLDALAVRGFDRLTSAIRSALRSEADFDERFRRVARTYVAFAVDDAALMELMFAVKHDGSGLVRDAAAGLFQVLDEALEAEQDGPPAPADVQERFKLLFAATLQGTATLVAARRITADQADRLVDDAVGELLGSALGAQVLGRSGAGPGTRVRGA</sequence>
<feature type="domain" description="HTH tetR-type" evidence="5">
    <location>
        <begin position="9"/>
        <end position="69"/>
    </location>
</feature>
<gene>
    <name evidence="6" type="ORF">SAMN04488544_2571</name>
</gene>
<keyword evidence="3" id="KW-0804">Transcription</keyword>
<keyword evidence="1" id="KW-0805">Transcription regulation</keyword>
<evidence type="ECO:0000256" key="2">
    <source>
        <dbReference type="ARBA" id="ARBA00023125"/>
    </source>
</evidence>
<dbReference type="InterPro" id="IPR025996">
    <property type="entry name" value="MT1864/Rv1816-like_C"/>
</dbReference>
<evidence type="ECO:0000313" key="6">
    <source>
        <dbReference type="EMBL" id="SDU95777.1"/>
    </source>
</evidence>